<dbReference type="GO" id="GO:0046872">
    <property type="term" value="F:metal ion binding"/>
    <property type="evidence" value="ECO:0007669"/>
    <property type="project" value="UniProtKB-KW"/>
</dbReference>
<dbReference type="CTD" id="43697"/>
<organism evidence="8 9">
    <name type="scientific">Varroa destructor</name>
    <name type="common">Honeybee mite</name>
    <dbReference type="NCBI Taxonomy" id="109461"/>
    <lineage>
        <taxon>Eukaryota</taxon>
        <taxon>Metazoa</taxon>
        <taxon>Ecdysozoa</taxon>
        <taxon>Arthropoda</taxon>
        <taxon>Chelicerata</taxon>
        <taxon>Arachnida</taxon>
        <taxon>Acari</taxon>
        <taxon>Parasitiformes</taxon>
        <taxon>Mesostigmata</taxon>
        <taxon>Gamasina</taxon>
        <taxon>Dermanyssoidea</taxon>
        <taxon>Varroidae</taxon>
        <taxon>Varroa</taxon>
    </lineage>
</organism>
<dbReference type="Gene3D" id="1.10.600.10">
    <property type="entry name" value="Farnesyl Diphosphate Synthase"/>
    <property type="match status" value="1"/>
</dbReference>
<dbReference type="InterPro" id="IPR000092">
    <property type="entry name" value="Polyprenyl_synt"/>
</dbReference>
<dbReference type="GO" id="GO:0006744">
    <property type="term" value="P:ubiquinone biosynthetic process"/>
    <property type="evidence" value="ECO:0007669"/>
    <property type="project" value="TreeGrafter"/>
</dbReference>
<dbReference type="EnsemblMetazoa" id="XM_022789919">
    <property type="protein sequence ID" value="XP_022645654"/>
    <property type="gene ID" value="LOC111243801"/>
</dbReference>
<keyword evidence="9" id="KW-1185">Reference proteome</keyword>
<dbReference type="AlphaFoldDB" id="A0A7M7JBH3"/>
<dbReference type="CDD" id="cd00685">
    <property type="entry name" value="Trans_IPPS_HT"/>
    <property type="match status" value="1"/>
</dbReference>
<dbReference type="GO" id="GO:1990234">
    <property type="term" value="C:transferase complex"/>
    <property type="evidence" value="ECO:0007669"/>
    <property type="project" value="TreeGrafter"/>
</dbReference>
<dbReference type="PROSITE" id="PS00723">
    <property type="entry name" value="POLYPRENYL_SYNTHASE_1"/>
    <property type="match status" value="1"/>
</dbReference>
<dbReference type="InterPro" id="IPR033749">
    <property type="entry name" value="Polyprenyl_synt_CS"/>
</dbReference>
<name>A0A7M7JBH3_VARDE</name>
<dbReference type="FunCoup" id="A0A7M7JBH3">
    <property type="interactions" value="127"/>
</dbReference>
<keyword evidence="6" id="KW-0414">Isoprene biosynthesis</keyword>
<dbReference type="SUPFAM" id="SSF48576">
    <property type="entry name" value="Terpenoid synthases"/>
    <property type="match status" value="1"/>
</dbReference>
<dbReference type="GO" id="GO:0004659">
    <property type="term" value="F:prenyltransferase activity"/>
    <property type="evidence" value="ECO:0007669"/>
    <property type="project" value="InterPro"/>
</dbReference>
<dbReference type="GO" id="GO:0008299">
    <property type="term" value="P:isoprenoid biosynthetic process"/>
    <property type="evidence" value="ECO:0007669"/>
    <property type="project" value="UniProtKB-KW"/>
</dbReference>
<dbReference type="PANTHER" id="PTHR12001">
    <property type="entry name" value="GERANYLGERANYL PYROPHOSPHATE SYNTHASE"/>
    <property type="match status" value="1"/>
</dbReference>
<evidence type="ECO:0000313" key="9">
    <source>
        <dbReference type="Proteomes" id="UP000594260"/>
    </source>
</evidence>
<keyword evidence="3 7" id="KW-0808">Transferase</keyword>
<dbReference type="InterPro" id="IPR008949">
    <property type="entry name" value="Isoprenoid_synthase_dom_sf"/>
</dbReference>
<dbReference type="PROSITE" id="PS00444">
    <property type="entry name" value="POLYPRENYL_SYNTHASE_2"/>
    <property type="match status" value="1"/>
</dbReference>
<dbReference type="OMA" id="GKQMRPM"/>
<dbReference type="GO" id="GO:0042811">
    <property type="term" value="P:pheromone biosynthetic process"/>
    <property type="evidence" value="ECO:0007669"/>
    <property type="project" value="UniProtKB-ARBA"/>
</dbReference>
<evidence type="ECO:0000313" key="8">
    <source>
        <dbReference type="EnsemblMetazoa" id="XP_022645654"/>
    </source>
</evidence>
<comment type="cofactor">
    <cofactor evidence="1">
        <name>Mg(2+)</name>
        <dbReference type="ChEBI" id="CHEBI:18420"/>
    </cofactor>
</comment>
<evidence type="ECO:0000256" key="6">
    <source>
        <dbReference type="ARBA" id="ARBA00023229"/>
    </source>
</evidence>
<dbReference type="GO" id="GO:0005739">
    <property type="term" value="C:mitochondrion"/>
    <property type="evidence" value="ECO:0007669"/>
    <property type="project" value="TreeGrafter"/>
</dbReference>
<dbReference type="PROSITE" id="PS51257">
    <property type="entry name" value="PROKAR_LIPOPROTEIN"/>
    <property type="match status" value="1"/>
</dbReference>
<dbReference type="GeneID" id="111243801"/>
<dbReference type="SFLD" id="SFLDS00005">
    <property type="entry name" value="Isoprenoid_Synthase_Type_I"/>
    <property type="match status" value="1"/>
</dbReference>
<evidence type="ECO:0000256" key="7">
    <source>
        <dbReference type="RuleBase" id="RU004466"/>
    </source>
</evidence>
<evidence type="ECO:0000256" key="1">
    <source>
        <dbReference type="ARBA" id="ARBA00001946"/>
    </source>
</evidence>
<proteinExistence type="inferred from homology"/>
<dbReference type="OrthoDB" id="9927103at2759"/>
<evidence type="ECO:0000256" key="3">
    <source>
        <dbReference type="ARBA" id="ARBA00022679"/>
    </source>
</evidence>
<dbReference type="RefSeq" id="XP_022645654.1">
    <property type="nucleotide sequence ID" value="XM_022789919.1"/>
</dbReference>
<evidence type="ECO:0000256" key="2">
    <source>
        <dbReference type="ARBA" id="ARBA00006706"/>
    </source>
</evidence>
<dbReference type="EnsemblMetazoa" id="XM_022789920">
    <property type="protein sequence ID" value="XP_022645655"/>
    <property type="gene ID" value="LOC111243801"/>
</dbReference>
<evidence type="ECO:0000256" key="4">
    <source>
        <dbReference type="ARBA" id="ARBA00022723"/>
    </source>
</evidence>
<dbReference type="PANTHER" id="PTHR12001:SF69">
    <property type="entry name" value="ALL TRANS-POLYPRENYL-DIPHOSPHATE SYNTHASE PDSS1"/>
    <property type="match status" value="1"/>
</dbReference>
<keyword evidence="5" id="KW-0460">Magnesium</keyword>
<protein>
    <submittedName>
        <fullName evidence="8">Uncharacterized protein</fullName>
    </submittedName>
</protein>
<dbReference type="Pfam" id="PF00348">
    <property type="entry name" value="polyprenyl_synt"/>
    <property type="match status" value="1"/>
</dbReference>
<accession>A0A7M7JBH3</accession>
<dbReference type="RefSeq" id="XP_022645655.1">
    <property type="nucleotide sequence ID" value="XM_022789920.1"/>
</dbReference>
<dbReference type="InParanoid" id="A0A7M7JBH3"/>
<sequence>MLQLKKMVALAARSNSTFATEAFSPAAIVTAACAGNFWICRSRSNSGAPLLPSRFIQCQGLSITAHPLPKEQDDPFELTKDDIRTLYDEIQVELSRDGENEMKQLYALSRYYFDGQGKAIRPVIVCLMGRAANMHLKNEPELIPGQRTIMLITEMIHTASLLHDDVIDGSDTRRGKPSTTPLWGQKKSILGGDFVLARCAEMLAQIGCVKNNNYISQILVDLVSGEFMQLENTEISERFPHYIEKSFLKTASLLAYTCKGVVTLAGCDDQMAEAAYQYGRNLGIAFQLIDDVLDFVADQSLLGKPAAADLRLGLSTGPVLFACQEYPQLNELIERRFSKVGDVDRAFALVQQSSGLARTREVAQAYANAAVAAIQDWVDSPFKRGLITLTDRILERNK</sequence>
<comment type="similarity">
    <text evidence="2 7">Belongs to the FPP/GGPP synthase family.</text>
</comment>
<dbReference type="Proteomes" id="UP000594260">
    <property type="component" value="Unplaced"/>
</dbReference>
<evidence type="ECO:0000256" key="5">
    <source>
        <dbReference type="ARBA" id="ARBA00022842"/>
    </source>
</evidence>
<reference evidence="8" key="1">
    <citation type="submission" date="2021-01" db="UniProtKB">
        <authorList>
            <consortium name="EnsemblMetazoa"/>
        </authorList>
    </citation>
    <scope>IDENTIFICATION</scope>
</reference>
<dbReference type="KEGG" id="vde:111243801"/>
<keyword evidence="4" id="KW-0479">Metal-binding</keyword>